<gene>
    <name evidence="2" type="ORF">DPMN_038702</name>
</gene>
<dbReference type="EMBL" id="JAIWYP010000002">
    <property type="protein sequence ID" value="KAH3875436.1"/>
    <property type="molecule type" value="Genomic_DNA"/>
</dbReference>
<dbReference type="AlphaFoldDB" id="A0A9D4MFS9"/>
<sequence length="74" mass="7488">MEPATKHSGLVLNAANPILPSCVVMQPAHPGTNGVCSVISHARRHAVTVHATGTQGSAGHAQTLSGVSRATKLV</sequence>
<reference evidence="2" key="1">
    <citation type="journal article" date="2019" name="bioRxiv">
        <title>The Genome of the Zebra Mussel, Dreissena polymorpha: A Resource for Invasive Species Research.</title>
        <authorList>
            <person name="McCartney M.A."/>
            <person name="Auch B."/>
            <person name="Kono T."/>
            <person name="Mallez S."/>
            <person name="Zhang Y."/>
            <person name="Obille A."/>
            <person name="Becker A."/>
            <person name="Abrahante J.E."/>
            <person name="Garbe J."/>
            <person name="Badalamenti J.P."/>
            <person name="Herman A."/>
            <person name="Mangelson H."/>
            <person name="Liachko I."/>
            <person name="Sullivan S."/>
            <person name="Sone E.D."/>
            <person name="Koren S."/>
            <person name="Silverstein K.A.T."/>
            <person name="Beckman K.B."/>
            <person name="Gohl D.M."/>
        </authorList>
    </citation>
    <scope>NUCLEOTIDE SEQUENCE</scope>
    <source>
        <strain evidence="2">Duluth1</strain>
        <tissue evidence="2">Whole animal</tissue>
    </source>
</reference>
<feature type="region of interest" description="Disordered" evidence="1">
    <location>
        <begin position="51"/>
        <end position="74"/>
    </location>
</feature>
<comment type="caution">
    <text evidence="2">The sequence shown here is derived from an EMBL/GenBank/DDBJ whole genome shotgun (WGS) entry which is preliminary data.</text>
</comment>
<protein>
    <submittedName>
        <fullName evidence="2">Uncharacterized protein</fullName>
    </submittedName>
</protein>
<evidence type="ECO:0000256" key="1">
    <source>
        <dbReference type="SAM" id="MobiDB-lite"/>
    </source>
</evidence>
<keyword evidence="3" id="KW-1185">Reference proteome</keyword>
<evidence type="ECO:0000313" key="3">
    <source>
        <dbReference type="Proteomes" id="UP000828390"/>
    </source>
</evidence>
<name>A0A9D4MFS9_DREPO</name>
<evidence type="ECO:0000313" key="2">
    <source>
        <dbReference type="EMBL" id="KAH3875436.1"/>
    </source>
</evidence>
<dbReference type="Proteomes" id="UP000828390">
    <property type="component" value="Unassembled WGS sequence"/>
</dbReference>
<organism evidence="2 3">
    <name type="scientific">Dreissena polymorpha</name>
    <name type="common">Zebra mussel</name>
    <name type="synonym">Mytilus polymorpha</name>
    <dbReference type="NCBI Taxonomy" id="45954"/>
    <lineage>
        <taxon>Eukaryota</taxon>
        <taxon>Metazoa</taxon>
        <taxon>Spiralia</taxon>
        <taxon>Lophotrochozoa</taxon>
        <taxon>Mollusca</taxon>
        <taxon>Bivalvia</taxon>
        <taxon>Autobranchia</taxon>
        <taxon>Heteroconchia</taxon>
        <taxon>Euheterodonta</taxon>
        <taxon>Imparidentia</taxon>
        <taxon>Neoheterodontei</taxon>
        <taxon>Myida</taxon>
        <taxon>Dreissenoidea</taxon>
        <taxon>Dreissenidae</taxon>
        <taxon>Dreissena</taxon>
    </lineage>
</organism>
<reference evidence="2" key="2">
    <citation type="submission" date="2020-11" db="EMBL/GenBank/DDBJ databases">
        <authorList>
            <person name="McCartney M.A."/>
            <person name="Auch B."/>
            <person name="Kono T."/>
            <person name="Mallez S."/>
            <person name="Becker A."/>
            <person name="Gohl D.M."/>
            <person name="Silverstein K.A.T."/>
            <person name="Koren S."/>
            <person name="Bechman K.B."/>
            <person name="Herman A."/>
            <person name="Abrahante J.E."/>
            <person name="Garbe J."/>
        </authorList>
    </citation>
    <scope>NUCLEOTIDE SEQUENCE</scope>
    <source>
        <strain evidence="2">Duluth1</strain>
        <tissue evidence="2">Whole animal</tissue>
    </source>
</reference>
<accession>A0A9D4MFS9</accession>
<feature type="compositionally biased region" description="Polar residues" evidence="1">
    <location>
        <begin position="51"/>
        <end position="68"/>
    </location>
</feature>
<proteinExistence type="predicted"/>